<dbReference type="RefSeq" id="WP_081170270.1">
    <property type="nucleotide sequence ID" value="NZ_LWBP01000231.1"/>
</dbReference>
<comment type="caution">
    <text evidence="1">The sequence shown here is derived from an EMBL/GenBank/DDBJ whole genome shotgun (WGS) entry which is preliminary data.</text>
</comment>
<accession>A0A1V9ES34</accession>
<reference evidence="2" key="1">
    <citation type="submission" date="2016-04" db="EMBL/GenBank/DDBJ databases">
        <authorList>
            <person name="Chen L."/>
            <person name="Zhuang W."/>
            <person name="Wang G."/>
        </authorList>
    </citation>
    <scope>NUCLEOTIDE SEQUENCE [LARGE SCALE GENOMIC DNA]</scope>
    <source>
        <strain evidence="2">208</strain>
    </source>
</reference>
<dbReference type="OrthoDB" id="9808702at2"/>
<sequence length="109" mass="12194">MIIEFKNTAGEVQDWVIGYIRSKLTQLHKKHREISRAQVCLQSTSEVCDNGKVCEINLTTDAGPIFFCSTAKTYEAAARETIVELDKRIEEKQIGKNPGLPDELPNAIS</sequence>
<dbReference type="InterPro" id="IPR036567">
    <property type="entry name" value="RHF-like"/>
</dbReference>
<evidence type="ECO:0008006" key="3">
    <source>
        <dbReference type="Google" id="ProtNLM"/>
    </source>
</evidence>
<dbReference type="Gene3D" id="3.30.160.100">
    <property type="entry name" value="Ribosome hibernation promotion factor-like"/>
    <property type="match status" value="1"/>
</dbReference>
<dbReference type="AlphaFoldDB" id="A0A1V9ES34"/>
<dbReference type="STRING" id="550983.A4R26_31355"/>
<proteinExistence type="predicted"/>
<organism evidence="1 2">
    <name type="scientific">Niastella populi</name>
    <dbReference type="NCBI Taxonomy" id="550983"/>
    <lineage>
        <taxon>Bacteria</taxon>
        <taxon>Pseudomonadati</taxon>
        <taxon>Bacteroidota</taxon>
        <taxon>Chitinophagia</taxon>
        <taxon>Chitinophagales</taxon>
        <taxon>Chitinophagaceae</taxon>
        <taxon>Niastella</taxon>
    </lineage>
</organism>
<evidence type="ECO:0000313" key="1">
    <source>
        <dbReference type="EMBL" id="OQP48940.1"/>
    </source>
</evidence>
<dbReference type="SUPFAM" id="SSF69754">
    <property type="entry name" value="Ribosome binding protein Y (YfiA homologue)"/>
    <property type="match status" value="1"/>
</dbReference>
<evidence type="ECO:0000313" key="2">
    <source>
        <dbReference type="Proteomes" id="UP000192276"/>
    </source>
</evidence>
<gene>
    <name evidence="1" type="ORF">A4R26_31355</name>
</gene>
<dbReference type="Proteomes" id="UP000192276">
    <property type="component" value="Unassembled WGS sequence"/>
</dbReference>
<dbReference type="EMBL" id="LWBP01000231">
    <property type="protein sequence ID" value="OQP48940.1"/>
    <property type="molecule type" value="Genomic_DNA"/>
</dbReference>
<name>A0A1V9ES34_9BACT</name>
<protein>
    <recommendedName>
        <fullName evidence="3">Ribosomal subunit interface protein</fullName>
    </recommendedName>
</protein>
<keyword evidence="2" id="KW-1185">Reference proteome</keyword>